<evidence type="ECO:0008006" key="5">
    <source>
        <dbReference type="Google" id="ProtNLM"/>
    </source>
</evidence>
<name>A0A9P4N4Z1_9PLEO</name>
<dbReference type="InterPro" id="IPR024079">
    <property type="entry name" value="MetalloPept_cat_dom_sf"/>
</dbReference>
<comment type="caution">
    <text evidence="3">The sequence shown here is derived from an EMBL/GenBank/DDBJ whole genome shotgun (WGS) entry which is preliminary data.</text>
</comment>
<evidence type="ECO:0000313" key="4">
    <source>
        <dbReference type="Proteomes" id="UP000800093"/>
    </source>
</evidence>
<dbReference type="AlphaFoldDB" id="A0A9P4N4Z1"/>
<keyword evidence="4" id="KW-1185">Reference proteome</keyword>
<sequence length="415" mass="47007">MIFQKVLVSALAPSLVWAWSVPFRRQDVGIYTTFLIDDSCDKAVVQKAHDDAVKMADGALDIEHDELSTLLKYKINWNGEATIDYFGSPQSNNAYREHILRTIILSSQAYSGWGWSDYWNDRYVTVTCNDPKNDCGPSSPAYTVNDETQRYPLINYCQTFFKNLSSHDEMWNKVKSGPADLKQNIRNLRSQATTVLHELLHINSHWSSNVCAGGCVDTFQRLNNGKEKVRTYKAGRAKLLARRDVQSASMTNDNYAYWVMARWMEKQTGVYPKYPLAWDPSKTRADNEKREETEPGVPESTAFDIEDSPSGGDNTDVNAELAAADTYPEWYKPILDAMESGTVSTEVNQPTDIEQAPKDAPPDSIICETTEGSPIYFDCVHAFTFNDFRDLEAYKGKKDEDHWEAVSSHPLLDLI</sequence>
<feature type="compositionally biased region" description="Basic and acidic residues" evidence="1">
    <location>
        <begin position="281"/>
        <end position="293"/>
    </location>
</feature>
<dbReference type="OrthoDB" id="3780976at2759"/>
<keyword evidence="2" id="KW-0732">Signal</keyword>
<dbReference type="EMBL" id="ML986607">
    <property type="protein sequence ID" value="KAF2265423.1"/>
    <property type="molecule type" value="Genomic_DNA"/>
</dbReference>
<dbReference type="Gene3D" id="3.40.390.10">
    <property type="entry name" value="Collagenase (Catalytic Domain)"/>
    <property type="match status" value="1"/>
</dbReference>
<reference evidence="4" key="1">
    <citation type="journal article" date="2020" name="Stud. Mycol.">
        <title>101 Dothideomycetes genomes: A test case for predicting lifestyles and emergence of pathogens.</title>
        <authorList>
            <person name="Haridas S."/>
            <person name="Albert R."/>
            <person name="Binder M."/>
            <person name="Bloem J."/>
            <person name="LaButti K."/>
            <person name="Salamov A."/>
            <person name="Andreopoulos B."/>
            <person name="Baker S."/>
            <person name="Barry K."/>
            <person name="Bills G."/>
            <person name="Bluhm B."/>
            <person name="Cannon C."/>
            <person name="Castanera R."/>
            <person name="Culley D."/>
            <person name="Daum C."/>
            <person name="Ezra D."/>
            <person name="Gonzalez J."/>
            <person name="Henrissat B."/>
            <person name="Kuo A."/>
            <person name="Liang C."/>
            <person name="Lipzen A."/>
            <person name="Lutzoni F."/>
            <person name="Magnuson J."/>
            <person name="Mondo S."/>
            <person name="Nolan M."/>
            <person name="Ohm R."/>
            <person name="Pangilinan J."/>
            <person name="Park H.-J."/>
            <person name="Ramirez L."/>
            <person name="Alfaro M."/>
            <person name="Sun H."/>
            <person name="Tritt A."/>
            <person name="Yoshinaga Y."/>
            <person name="Zwiers L.-H."/>
            <person name="Turgeon B."/>
            <person name="Goodwin S."/>
            <person name="Spatafora J."/>
            <person name="Crous P."/>
            <person name="Grigoriev I."/>
        </authorList>
    </citation>
    <scope>NUCLEOTIDE SEQUENCE [LARGE SCALE GENOMIC DNA]</scope>
    <source>
        <strain evidence="4">CBS 304.66</strain>
    </source>
</reference>
<protein>
    <recommendedName>
        <fullName evidence="5">Lysine-specific metallo-endopeptidase domain-containing protein</fullName>
    </recommendedName>
</protein>
<dbReference type="GO" id="GO:0008237">
    <property type="term" value="F:metallopeptidase activity"/>
    <property type="evidence" value="ECO:0007669"/>
    <property type="project" value="InterPro"/>
</dbReference>
<feature type="region of interest" description="Disordered" evidence="1">
    <location>
        <begin position="278"/>
        <end position="314"/>
    </location>
</feature>
<proteinExistence type="predicted"/>
<feature type="chain" id="PRO_5040183480" description="Lysine-specific metallo-endopeptidase domain-containing protein" evidence="2">
    <location>
        <begin position="19"/>
        <end position="415"/>
    </location>
</feature>
<evidence type="ECO:0000313" key="3">
    <source>
        <dbReference type="EMBL" id="KAF2265423.1"/>
    </source>
</evidence>
<evidence type="ECO:0000256" key="1">
    <source>
        <dbReference type="SAM" id="MobiDB-lite"/>
    </source>
</evidence>
<gene>
    <name evidence="3" type="ORF">CC78DRAFT_201206</name>
</gene>
<dbReference type="Proteomes" id="UP000800093">
    <property type="component" value="Unassembled WGS sequence"/>
</dbReference>
<evidence type="ECO:0000256" key="2">
    <source>
        <dbReference type="SAM" id="SignalP"/>
    </source>
</evidence>
<feature type="signal peptide" evidence="2">
    <location>
        <begin position="1"/>
        <end position="18"/>
    </location>
</feature>
<dbReference type="SUPFAM" id="SSF55486">
    <property type="entry name" value="Metalloproteases ('zincins'), catalytic domain"/>
    <property type="match status" value="1"/>
</dbReference>
<accession>A0A9P4N4Z1</accession>
<organism evidence="3 4">
    <name type="scientific">Lojkania enalia</name>
    <dbReference type="NCBI Taxonomy" id="147567"/>
    <lineage>
        <taxon>Eukaryota</taxon>
        <taxon>Fungi</taxon>
        <taxon>Dikarya</taxon>
        <taxon>Ascomycota</taxon>
        <taxon>Pezizomycotina</taxon>
        <taxon>Dothideomycetes</taxon>
        <taxon>Pleosporomycetidae</taxon>
        <taxon>Pleosporales</taxon>
        <taxon>Pleosporales incertae sedis</taxon>
        <taxon>Lojkania</taxon>
    </lineage>
</organism>